<evidence type="ECO:0000313" key="2">
    <source>
        <dbReference type="EMBL" id="EEB08878.2"/>
    </source>
</evidence>
<feature type="compositionally biased region" description="Low complexity" evidence="1">
    <location>
        <begin position="66"/>
        <end position="76"/>
    </location>
</feature>
<dbReference type="PANTHER" id="PTHR28307">
    <property type="entry name" value="PROTEIN PAL1"/>
    <property type="match status" value="1"/>
</dbReference>
<dbReference type="Proteomes" id="UP000001744">
    <property type="component" value="Unassembled WGS sequence"/>
</dbReference>
<feature type="compositionally biased region" description="Polar residues" evidence="1">
    <location>
        <begin position="1"/>
        <end position="28"/>
    </location>
</feature>
<evidence type="ECO:0000313" key="4">
    <source>
        <dbReference type="Proteomes" id="UP000001744"/>
    </source>
</evidence>
<feature type="compositionally biased region" description="Pro residues" evidence="1">
    <location>
        <begin position="121"/>
        <end position="135"/>
    </location>
</feature>
<dbReference type="GO" id="GO:0030427">
    <property type="term" value="C:site of polarized growth"/>
    <property type="evidence" value="ECO:0007669"/>
    <property type="project" value="EnsemblFungi"/>
</dbReference>
<feature type="region of interest" description="Disordered" evidence="1">
    <location>
        <begin position="364"/>
        <end position="476"/>
    </location>
</feature>
<dbReference type="InterPro" id="IPR013226">
    <property type="entry name" value="Pal1"/>
</dbReference>
<proteinExistence type="predicted"/>
<accession>B6K5S4</accession>
<keyword evidence="4" id="KW-1185">Reference proteome</keyword>
<dbReference type="eggNOG" id="ENOG502QPHY">
    <property type="taxonomic scope" value="Eukaryota"/>
</dbReference>
<dbReference type="GO" id="GO:0005737">
    <property type="term" value="C:cytoplasm"/>
    <property type="evidence" value="ECO:0000318"/>
    <property type="project" value="GO_Central"/>
</dbReference>
<feature type="compositionally biased region" description="Basic residues" evidence="1">
    <location>
        <begin position="460"/>
        <end position="476"/>
    </location>
</feature>
<dbReference type="RefSeq" id="XP_002175171.2">
    <property type="nucleotide sequence ID" value="XM_002175135.2"/>
</dbReference>
<feature type="compositionally biased region" description="Polar residues" evidence="1">
    <location>
        <begin position="143"/>
        <end position="176"/>
    </location>
</feature>
<dbReference type="AlphaFoldDB" id="B6K5S4"/>
<dbReference type="VEuPathDB" id="FungiDB:SJAG_04050"/>
<dbReference type="STRING" id="402676.B6K5S4"/>
<dbReference type="JaponicusDB" id="SJAG_04050">
    <property type="gene designation" value="pal1"/>
</dbReference>
<dbReference type="OMA" id="CRPHRNR"/>
<feature type="compositionally biased region" description="Polar residues" evidence="1">
    <location>
        <begin position="426"/>
        <end position="457"/>
    </location>
</feature>
<organism evidence="2 4">
    <name type="scientific">Schizosaccharomyces japonicus (strain yFS275 / FY16936)</name>
    <name type="common">Fission yeast</name>
    <dbReference type="NCBI Taxonomy" id="402676"/>
    <lineage>
        <taxon>Eukaryota</taxon>
        <taxon>Fungi</taxon>
        <taxon>Dikarya</taxon>
        <taxon>Ascomycota</taxon>
        <taxon>Taphrinomycotina</taxon>
        <taxon>Schizosaccharomycetes</taxon>
        <taxon>Schizosaccharomycetales</taxon>
        <taxon>Schizosaccharomycetaceae</taxon>
        <taxon>Schizosaccharomyces</taxon>
    </lineage>
</organism>
<protein>
    <submittedName>
        <fullName evidence="2">Membrane associated protein Pal1</fullName>
    </submittedName>
</protein>
<dbReference type="GeneID" id="7047573"/>
<dbReference type="GO" id="GO:0031097">
    <property type="term" value="C:medial cortex"/>
    <property type="evidence" value="ECO:0007669"/>
    <property type="project" value="EnsemblFungi"/>
</dbReference>
<reference evidence="2 4" key="1">
    <citation type="journal article" date="2011" name="Science">
        <title>Comparative functional genomics of the fission yeasts.</title>
        <authorList>
            <person name="Rhind N."/>
            <person name="Chen Z."/>
            <person name="Yassour M."/>
            <person name="Thompson D.A."/>
            <person name="Haas B.J."/>
            <person name="Habib N."/>
            <person name="Wapinski I."/>
            <person name="Roy S."/>
            <person name="Lin M.F."/>
            <person name="Heiman D.I."/>
            <person name="Young S.K."/>
            <person name="Furuya K."/>
            <person name="Guo Y."/>
            <person name="Pidoux A."/>
            <person name="Chen H.M."/>
            <person name="Robbertse B."/>
            <person name="Goldberg J.M."/>
            <person name="Aoki K."/>
            <person name="Bayne E.H."/>
            <person name="Berlin A.M."/>
            <person name="Desjardins C.A."/>
            <person name="Dobbs E."/>
            <person name="Dukaj L."/>
            <person name="Fan L."/>
            <person name="FitzGerald M.G."/>
            <person name="French C."/>
            <person name="Gujja S."/>
            <person name="Hansen K."/>
            <person name="Keifenheim D."/>
            <person name="Levin J.Z."/>
            <person name="Mosher R.A."/>
            <person name="Mueller C.A."/>
            <person name="Pfiffner J."/>
            <person name="Priest M."/>
            <person name="Russ C."/>
            <person name="Smialowska A."/>
            <person name="Swoboda P."/>
            <person name="Sykes S.M."/>
            <person name="Vaughn M."/>
            <person name="Vengrova S."/>
            <person name="Yoder R."/>
            <person name="Zeng Q."/>
            <person name="Allshire R."/>
            <person name="Baulcombe D."/>
            <person name="Birren B.W."/>
            <person name="Brown W."/>
            <person name="Ekwall K."/>
            <person name="Kellis M."/>
            <person name="Leatherwood J."/>
            <person name="Levin H."/>
            <person name="Margalit H."/>
            <person name="Martienssen R."/>
            <person name="Nieduszynski C.A."/>
            <person name="Spatafora J.W."/>
            <person name="Friedman N."/>
            <person name="Dalgaard J.Z."/>
            <person name="Baumann P."/>
            <person name="Niki H."/>
            <person name="Regev A."/>
            <person name="Nusbaum C."/>
        </authorList>
    </citation>
    <scope>NUCLEOTIDE SEQUENCE [LARGE SCALE GENOMIC DNA]</scope>
    <source>
        <strain evidence="4">yFS275 / FY16936</strain>
    </source>
</reference>
<dbReference type="Pfam" id="PF08316">
    <property type="entry name" value="Pal1"/>
    <property type="match status" value="1"/>
</dbReference>
<name>B6K5S4_SCHJY</name>
<feature type="region of interest" description="Disordered" evidence="1">
    <location>
        <begin position="1"/>
        <end position="200"/>
    </location>
</feature>
<feature type="compositionally biased region" description="Polar residues" evidence="1">
    <location>
        <begin position="44"/>
        <end position="54"/>
    </location>
</feature>
<dbReference type="PANTHER" id="PTHR28307:SF2">
    <property type="entry name" value="PROTEIN PAL1"/>
    <property type="match status" value="1"/>
</dbReference>
<dbReference type="GO" id="GO:0051286">
    <property type="term" value="C:cell tip"/>
    <property type="evidence" value="ECO:0007669"/>
    <property type="project" value="EnsemblFungi"/>
</dbReference>
<dbReference type="HOGENOM" id="CLU_573854_0_0_1"/>
<gene>
    <name evidence="3" type="primary">pal1</name>
    <name evidence="2" type="ORF">SJAG_04050</name>
</gene>
<evidence type="ECO:0000313" key="3">
    <source>
        <dbReference type="JaponicusDB" id="SJAG_04050"/>
    </source>
</evidence>
<sequence length="476" mass="52384">MSHSNDPFTSYGDNMGYQSSGPGFNNGPSDLDPEEQRRRIMTNPFLSPQFNRNSDPLVDSMADQLFGNFNTTNTGNPVDVARTPAASSPSPQIEKAKALPPRPRSSIDKANISANSYEPLEPLPSYSPPKDPPAHPQRRLQRTHSSNHLSAGSRNSLISRSSTPDLKSPGNGSSTLRRNKTVRETSSTQAKRRSNNPLDQIDRLDVTGLYGAGSFHHDGPFDACRPHRNVNTSKAPVAAFPEDSVANSIQPPGTGFNDPKHKQNFHRMSVAEQLKTKNILQQPLGSDAFEEDFIITPAGSALTDSTRIEGAPASKNAIARNEEMLAIEKANLSRKKSIAKKLGLSRGPSLSRSTTLPLNYRNKSASASWKPYRNEPSRSPLVPISNRDETDNEPVTERTPKPANSSYSNNENYERKRRPPPPRPPQSNLQRKSVLNTTPYPSYTQSETSLPLSSGNGSLKPKRAGFFRRLFSKHRS</sequence>
<dbReference type="EMBL" id="KE651167">
    <property type="protein sequence ID" value="EEB08878.2"/>
    <property type="molecule type" value="Genomic_DNA"/>
</dbReference>
<evidence type="ECO:0000256" key="1">
    <source>
        <dbReference type="SAM" id="MobiDB-lite"/>
    </source>
</evidence>
<dbReference type="OrthoDB" id="5352132at2759"/>